<organism evidence="1 2">
    <name type="scientific">Pseudoprevotella muciniphila</name>
    <dbReference type="NCBI Taxonomy" id="2133944"/>
    <lineage>
        <taxon>Bacteria</taxon>
        <taxon>Pseudomonadati</taxon>
        <taxon>Bacteroidota</taxon>
        <taxon>Bacteroidia</taxon>
        <taxon>Bacteroidales</taxon>
        <taxon>Prevotellaceae</taxon>
        <taxon>Pseudoprevotella</taxon>
    </lineage>
</organism>
<accession>A0A5P8E6F3</accession>
<dbReference type="Proteomes" id="UP000249375">
    <property type="component" value="Chromosome"/>
</dbReference>
<dbReference type="RefSeq" id="WP_111899157.1">
    <property type="nucleotide sequence ID" value="NZ_CP033459.1"/>
</dbReference>
<evidence type="ECO:0000313" key="2">
    <source>
        <dbReference type="Proteomes" id="UP000249375"/>
    </source>
</evidence>
<name>A0A5P8E6F3_9BACT</name>
<dbReference type="EMBL" id="CP033459">
    <property type="protein sequence ID" value="QFQ12629.1"/>
    <property type="molecule type" value="Genomic_DNA"/>
</dbReference>
<reference evidence="1 2" key="1">
    <citation type="submission" date="2018-11" db="EMBL/GenBank/DDBJ databases">
        <authorList>
            <person name="Na S.W."/>
            <person name="Baik M."/>
        </authorList>
    </citation>
    <scope>NUCLEOTIDE SEQUENCE [LARGE SCALE GENOMIC DNA]</scope>
    <source>
        <strain evidence="1 2">E39</strain>
    </source>
</reference>
<dbReference type="AlphaFoldDB" id="A0A5P8E6F3"/>
<dbReference type="OrthoDB" id="9782387at2"/>
<gene>
    <name evidence="1" type="ORF">C7Y71_006155</name>
</gene>
<evidence type="ECO:0000313" key="1">
    <source>
        <dbReference type="EMBL" id="QFQ12629.1"/>
    </source>
</evidence>
<dbReference type="KEGG" id="alq:C7Y71_006155"/>
<keyword evidence="2" id="KW-1185">Reference proteome</keyword>
<proteinExistence type="predicted"/>
<sequence length="155" mass="17322">MLKYVNTDIVFQEFPDEVTLAINLSLCPNGCPGCHSNYLQGDVGAVLDAVSLLSLLNDYRDEITCVGLMGGDNDPAAVMQLMDTIRLSYGNQLKTGWYSGRARLPEGFKPELFDYVKLGPYKSESGPLNAPTTNQRLYRIENGEFIDITSRFWKK</sequence>
<protein>
    <submittedName>
        <fullName evidence="1">Anaerobic ribonucleoside-triphosphate reductase activating protein</fullName>
    </submittedName>
</protein>